<gene>
    <name evidence="3" type="ORF">RSSM_06810</name>
</gene>
<sequence>MNTIIAYRHADSLFEHSSKWDALACGIPFRQSAWLHSWCQQFGNDNELLFITVLDDNEDIFGVLPLQRHGQRGWKTIAGESVCTDYVSVLARPENLPVVTEAVVDFLIENATDPRLGWDQLLFDGISAGDPGMCDLLHEFERRDTAIRLTSRMNTWFLPCRGDWDDFVESSSRRARRRHRSTIIRIGEAGPDHPKTDLSIRIAWDEKTITQTIEKLIELHQRHWQSQGETGSYADPRMKEFVLSAALKAFPEGHLFLPSLIHTDANTGEEKIIATQLHFAGDDGRLYCYSTGVDYDFANLKPGSLLNTFIIKYAHDHGCTGVDYMRGDEEYKRRLNAHPIPAIHATVSAPTLRGRCRSVVDDMLFRGKQIARAKLNRPLVKTHSFEEAFDRTYRDLLPTPISPTNDSDQDNTPPDKPAQEGPVILPFSSAYTPQCDLPLPGLDS</sequence>
<dbReference type="SUPFAM" id="SSF55729">
    <property type="entry name" value="Acyl-CoA N-acyltransferases (Nat)"/>
    <property type="match status" value="1"/>
</dbReference>
<dbReference type="EMBL" id="ANOH01000486">
    <property type="protein sequence ID" value="EMI51762.1"/>
    <property type="molecule type" value="Genomic_DNA"/>
</dbReference>
<organism evidence="3 4">
    <name type="scientific">Rhodopirellula sallentina SM41</name>
    <dbReference type="NCBI Taxonomy" id="1263870"/>
    <lineage>
        <taxon>Bacteria</taxon>
        <taxon>Pseudomonadati</taxon>
        <taxon>Planctomycetota</taxon>
        <taxon>Planctomycetia</taxon>
        <taxon>Pirellulales</taxon>
        <taxon>Pirellulaceae</taxon>
        <taxon>Rhodopirellula</taxon>
    </lineage>
</organism>
<feature type="compositionally biased region" description="Polar residues" evidence="1">
    <location>
        <begin position="402"/>
        <end position="412"/>
    </location>
</feature>
<evidence type="ECO:0000259" key="2">
    <source>
        <dbReference type="Pfam" id="PF13480"/>
    </source>
</evidence>
<dbReference type="InterPro" id="IPR016181">
    <property type="entry name" value="Acyl_CoA_acyltransferase"/>
</dbReference>
<dbReference type="InterPro" id="IPR038740">
    <property type="entry name" value="BioF2-like_GNAT_dom"/>
</dbReference>
<dbReference type="OrthoDB" id="9808976at2"/>
<keyword evidence="4" id="KW-1185">Reference proteome</keyword>
<feature type="domain" description="BioF2-like acetyltransferase" evidence="2">
    <location>
        <begin position="211"/>
        <end position="333"/>
    </location>
</feature>
<protein>
    <submittedName>
        <fullName evidence="3">Cellulose biosynthesis protein celD</fullName>
    </submittedName>
</protein>
<dbReference type="AlphaFoldDB" id="M5TRF9"/>
<evidence type="ECO:0000256" key="1">
    <source>
        <dbReference type="SAM" id="MobiDB-lite"/>
    </source>
</evidence>
<dbReference type="PATRIC" id="fig|1263870.3.peg.7224"/>
<dbReference type="RefSeq" id="WP_008689448.1">
    <property type="nucleotide sequence ID" value="NZ_ANOH01000486.1"/>
</dbReference>
<evidence type="ECO:0000313" key="4">
    <source>
        <dbReference type="Proteomes" id="UP000011885"/>
    </source>
</evidence>
<accession>M5TRF9</accession>
<name>M5TRF9_9BACT</name>
<proteinExistence type="predicted"/>
<comment type="caution">
    <text evidence="3">The sequence shown here is derived from an EMBL/GenBank/DDBJ whole genome shotgun (WGS) entry which is preliminary data.</text>
</comment>
<dbReference type="Pfam" id="PF13480">
    <property type="entry name" value="Acetyltransf_6"/>
    <property type="match status" value="1"/>
</dbReference>
<dbReference type="Proteomes" id="UP000011885">
    <property type="component" value="Unassembled WGS sequence"/>
</dbReference>
<evidence type="ECO:0000313" key="3">
    <source>
        <dbReference type="EMBL" id="EMI51762.1"/>
    </source>
</evidence>
<feature type="region of interest" description="Disordered" evidence="1">
    <location>
        <begin position="396"/>
        <end position="444"/>
    </location>
</feature>
<reference evidence="3 4" key="1">
    <citation type="journal article" date="2013" name="Mar. Genomics">
        <title>Expression of sulfatases in Rhodopirellula baltica and the diversity of sulfatases in the genus Rhodopirellula.</title>
        <authorList>
            <person name="Wegner C.E."/>
            <person name="Richter-Heitmann T."/>
            <person name="Klindworth A."/>
            <person name="Klockow C."/>
            <person name="Richter M."/>
            <person name="Achstetter T."/>
            <person name="Glockner F.O."/>
            <person name="Harder J."/>
        </authorList>
    </citation>
    <scope>NUCLEOTIDE SEQUENCE [LARGE SCALE GENOMIC DNA]</scope>
    <source>
        <strain evidence="3 4">SM41</strain>
    </source>
</reference>
<dbReference type="Gene3D" id="3.40.630.30">
    <property type="match status" value="1"/>
</dbReference>